<comment type="caution">
    <text evidence="4">The sequence shown here is derived from an EMBL/GenBank/DDBJ whole genome shotgun (WGS) entry which is preliminary data.</text>
</comment>
<evidence type="ECO:0000256" key="1">
    <source>
        <dbReference type="SAM" id="MobiDB-lite"/>
    </source>
</evidence>
<keyword evidence="5" id="KW-1185">Reference proteome</keyword>
<feature type="region of interest" description="Disordered" evidence="1">
    <location>
        <begin position="545"/>
        <end position="626"/>
    </location>
</feature>
<evidence type="ECO:0000313" key="5">
    <source>
        <dbReference type="Proteomes" id="UP001597344"/>
    </source>
</evidence>
<proteinExistence type="predicted"/>
<feature type="transmembrane region" description="Helical" evidence="2">
    <location>
        <begin position="118"/>
        <end position="137"/>
    </location>
</feature>
<feature type="compositionally biased region" description="Pro residues" evidence="1">
    <location>
        <begin position="375"/>
        <end position="385"/>
    </location>
</feature>
<dbReference type="Pfam" id="PF05569">
    <property type="entry name" value="Peptidase_M56"/>
    <property type="match status" value="1"/>
</dbReference>
<keyword evidence="2" id="KW-0472">Membrane</keyword>
<keyword evidence="2" id="KW-0812">Transmembrane</keyword>
<dbReference type="EMBL" id="JBHUHY010000013">
    <property type="protein sequence ID" value="MFD2187450.1"/>
    <property type="molecule type" value="Genomic_DNA"/>
</dbReference>
<feature type="transmembrane region" description="Helical" evidence="2">
    <location>
        <begin position="254"/>
        <end position="272"/>
    </location>
</feature>
<feature type="compositionally biased region" description="Basic and acidic residues" evidence="1">
    <location>
        <begin position="557"/>
        <end position="610"/>
    </location>
</feature>
<reference evidence="5" key="1">
    <citation type="journal article" date="2019" name="Int. J. Syst. Evol. Microbiol.">
        <title>The Global Catalogue of Microorganisms (GCM) 10K type strain sequencing project: providing services to taxonomists for standard genome sequencing and annotation.</title>
        <authorList>
            <consortium name="The Broad Institute Genomics Platform"/>
            <consortium name="The Broad Institute Genome Sequencing Center for Infectious Disease"/>
            <person name="Wu L."/>
            <person name="Ma J."/>
        </authorList>
    </citation>
    <scope>NUCLEOTIDE SEQUENCE [LARGE SCALE GENOMIC DNA]</scope>
    <source>
        <strain evidence="5">DT92</strain>
    </source>
</reference>
<dbReference type="InterPro" id="IPR052173">
    <property type="entry name" value="Beta-lactam_resp_regulator"/>
</dbReference>
<evidence type="ECO:0000313" key="4">
    <source>
        <dbReference type="EMBL" id="MFD2187450.1"/>
    </source>
</evidence>
<dbReference type="Proteomes" id="UP001597344">
    <property type="component" value="Unassembled WGS sequence"/>
</dbReference>
<dbReference type="RefSeq" id="WP_378320447.1">
    <property type="nucleotide sequence ID" value="NZ_JBHUHY010000013.1"/>
</dbReference>
<dbReference type="PANTHER" id="PTHR34978:SF3">
    <property type="entry name" value="SLR0241 PROTEIN"/>
    <property type="match status" value="1"/>
</dbReference>
<dbReference type="CDD" id="cd06503">
    <property type="entry name" value="ATP-synt_Fo_b"/>
    <property type="match status" value="1"/>
</dbReference>
<feature type="domain" description="Peptidase M56" evidence="3">
    <location>
        <begin position="105"/>
        <end position="244"/>
    </location>
</feature>
<dbReference type="InterPro" id="IPR008756">
    <property type="entry name" value="Peptidase_M56"/>
</dbReference>
<feature type="region of interest" description="Disordered" evidence="1">
    <location>
        <begin position="366"/>
        <end position="435"/>
    </location>
</feature>
<organism evidence="4 5">
    <name type="scientific">Aquimarina celericrescens</name>
    <dbReference type="NCBI Taxonomy" id="1964542"/>
    <lineage>
        <taxon>Bacteria</taxon>
        <taxon>Pseudomonadati</taxon>
        <taxon>Bacteroidota</taxon>
        <taxon>Flavobacteriia</taxon>
        <taxon>Flavobacteriales</taxon>
        <taxon>Flavobacteriaceae</taxon>
        <taxon>Aquimarina</taxon>
    </lineage>
</organism>
<feature type="transmembrane region" description="Helical" evidence="2">
    <location>
        <begin position="23"/>
        <end position="42"/>
    </location>
</feature>
<sequence length="626" mass="72369">MLLLWGFYVLLLEKENMHFTKRFYLIFSLVFSLIIPLITFTYTTGIHQESEIIKEPTVTTMILSDTVPVAESSIDYVSILLWSVYGIGVLIFGFRFIKNLKNLTYKIRTSERLKEPSHINVLVTDMIVPHTFLKYIFVSKTEYQEKNIPEEVLLHEKTHVLQKHTLDILFIEILQVIFWFNPLLFWIKKSIKLNHEFLADQTVLKRQFSLQTYMNLLVNYPNNSNQVELSSPINYSLTKKRIVMMSQKFSKTRAVARLLLLLPMLLGCMLLFNNEIVAQQRTVNYQKTVQDTHPDKKIRIRVKGDKIEVNGSSTSLSDFAKTIDDLTKQWKDDELAEFNFSVQMQNVDEGLLEKLNNAYRNTRLYKANPDGHDLIPPPPPLPPSPKVHKGEVSDIPPPPAPPRVKKGEKSNIPPPPSPPKGFGTSSSPETQNVEAQVARAMREAEEVRYEAEKVREEAEAIREYEIVSAIEVAQQAREAAEIARVNAKTNAQYAREQAEQGRAMAMEQAHRAREQAHRVKEEAMKQAEIARFEAEKAREMAMREARMAREQGMQEMQRVRKEARAGAEEARKQAEQTRKVALKEVGKARDEARKAAEEARKEARKKMEKERKRREKERKKAEKERN</sequence>
<feature type="transmembrane region" description="Helical" evidence="2">
    <location>
        <begin position="76"/>
        <end position="97"/>
    </location>
</feature>
<feature type="transmembrane region" description="Helical" evidence="2">
    <location>
        <begin position="168"/>
        <end position="187"/>
    </location>
</feature>
<gene>
    <name evidence="4" type="ORF">ACFSJT_11675</name>
</gene>
<keyword evidence="2" id="KW-1133">Transmembrane helix</keyword>
<dbReference type="CDD" id="cd07341">
    <property type="entry name" value="M56_BlaR1_MecR1_like"/>
    <property type="match status" value="1"/>
</dbReference>
<dbReference type="PANTHER" id="PTHR34978">
    <property type="entry name" value="POSSIBLE SENSOR-TRANSDUCER PROTEIN BLAR"/>
    <property type="match status" value="1"/>
</dbReference>
<evidence type="ECO:0000259" key="3">
    <source>
        <dbReference type="Pfam" id="PF05569"/>
    </source>
</evidence>
<evidence type="ECO:0000256" key="2">
    <source>
        <dbReference type="SAM" id="Phobius"/>
    </source>
</evidence>
<protein>
    <submittedName>
        <fullName evidence="4">M56 family metallopeptidase</fullName>
    </submittedName>
</protein>
<accession>A0ABW5AY51</accession>
<name>A0ABW5AY51_9FLAO</name>